<dbReference type="Gene3D" id="2.60.40.10">
    <property type="entry name" value="Immunoglobulins"/>
    <property type="match status" value="3"/>
</dbReference>
<evidence type="ECO:0000313" key="15">
    <source>
        <dbReference type="Proteomes" id="UP000248483"/>
    </source>
</evidence>
<dbReference type="PANTHER" id="PTHR42757">
    <property type="entry name" value="IGLON FAMILY OF IMMUNOGLOBULIN SUPERFAMILY-RELATED"/>
    <property type="match status" value="1"/>
</dbReference>
<keyword evidence="7" id="KW-0472">Membrane</keyword>
<evidence type="ECO:0000259" key="14">
    <source>
        <dbReference type="PROSITE" id="PS50835"/>
    </source>
</evidence>
<evidence type="ECO:0000313" key="16">
    <source>
        <dbReference type="RefSeq" id="XP_022411863.1"/>
    </source>
</evidence>
<dbReference type="RefSeq" id="XP_022411863.1">
    <property type="nucleotide sequence ID" value="XM_022556155.2"/>
</dbReference>
<dbReference type="FunFam" id="2.60.40.10:FF:000013">
    <property type="entry name" value="cell adhesion molecule 1 isoform X1"/>
    <property type="match status" value="1"/>
</dbReference>
<dbReference type="InterPro" id="IPR036179">
    <property type="entry name" value="Ig-like_dom_sf"/>
</dbReference>
<keyword evidence="9" id="KW-0325">Glycoprotein</keyword>
<evidence type="ECO:0000256" key="4">
    <source>
        <dbReference type="ARBA" id="ARBA00022729"/>
    </source>
</evidence>
<evidence type="ECO:0000256" key="2">
    <source>
        <dbReference type="ARBA" id="ARBA00022475"/>
    </source>
</evidence>
<sequence>MGHSSCPPSLETRRRKDGEELAQGLVTLPFLSCSEPCSVRSPLPGPAPPTAHEGAPVPTEGSPARWHLPQRPVHTRAPGGGEHGADRSSPEPSLPAGKCPRVAQESGTNASLGGGLLRAPRRLVLMVFTSCVSVQQKTRDAACLLPLSSALSLPLQTLDLNLLRIQHRGRRQRQQRQPAQPRGHRSLKMHHPACWIVFSVTTALLFIPGVPVRSGDATFPKAMDNVTVRQGESATLRCTIDDRVTRVAWLNRSTILYAGNDKWSIDPRVIILVNTPTQYSIMIQNVDVYDEGPYTCSVQTDNHPKTSRVHLIVQVPPQIMNISSDVTVNEGSSVTLLCLAIGRPEPTVTWRHLSVKDGQGFVSEDEYLEISDIKRDQSGEYECSALNDVAAPDVRKVKITVNYPPYISKAKNTGVSVGQKGILSCEASAVPTAEFQWFKEDTRLATGLDGVRIENRGHISTLTFFNVSEKDYGNYTCVATNKLGNTNASITLYGPGAVIDGVNSASRALACLWLSGTLFAHFFIKF</sequence>
<evidence type="ECO:0000256" key="3">
    <source>
        <dbReference type="ARBA" id="ARBA00022622"/>
    </source>
</evidence>
<evidence type="ECO:0000256" key="8">
    <source>
        <dbReference type="ARBA" id="ARBA00023157"/>
    </source>
</evidence>
<dbReference type="CTD" id="4978"/>
<dbReference type="GO" id="GO:0005886">
    <property type="term" value="C:plasma membrane"/>
    <property type="evidence" value="ECO:0007669"/>
    <property type="project" value="UniProtKB-SubCell"/>
</dbReference>
<dbReference type="SMART" id="SM00408">
    <property type="entry name" value="IGc2"/>
    <property type="match status" value="3"/>
</dbReference>
<dbReference type="GeneID" id="111165463"/>
<organism evidence="15 16">
    <name type="scientific">Delphinapterus leucas</name>
    <name type="common">Beluga whale</name>
    <dbReference type="NCBI Taxonomy" id="9749"/>
    <lineage>
        <taxon>Eukaryota</taxon>
        <taxon>Metazoa</taxon>
        <taxon>Chordata</taxon>
        <taxon>Craniata</taxon>
        <taxon>Vertebrata</taxon>
        <taxon>Euteleostomi</taxon>
        <taxon>Mammalia</taxon>
        <taxon>Eutheria</taxon>
        <taxon>Laurasiatheria</taxon>
        <taxon>Artiodactyla</taxon>
        <taxon>Whippomorpha</taxon>
        <taxon>Cetacea</taxon>
        <taxon>Odontoceti</taxon>
        <taxon>Monodontidae</taxon>
        <taxon>Delphinapterus</taxon>
    </lineage>
</organism>
<keyword evidence="4" id="KW-0732">Signal</keyword>
<comment type="subcellular location">
    <subcellularLocation>
        <location evidence="1">Cell membrane</location>
        <topology evidence="1">Lipid-anchor</topology>
        <topology evidence="1">GPI-anchor</topology>
    </subcellularLocation>
</comment>
<dbReference type="SMART" id="SM00409">
    <property type="entry name" value="IG"/>
    <property type="match status" value="3"/>
</dbReference>
<dbReference type="FunFam" id="2.60.40.10:FF:000305">
    <property type="entry name" value="neurotrimin isoform X2"/>
    <property type="match status" value="1"/>
</dbReference>
<dbReference type="InterPro" id="IPR003598">
    <property type="entry name" value="Ig_sub2"/>
</dbReference>
<gene>
    <name evidence="16" type="primary">OPCML</name>
</gene>
<dbReference type="InterPro" id="IPR050876">
    <property type="entry name" value="IgLON_domain"/>
</dbReference>
<keyword evidence="6" id="KW-0130">Cell adhesion</keyword>
<dbReference type="PROSITE" id="PS50835">
    <property type="entry name" value="IG_LIKE"/>
    <property type="match status" value="3"/>
</dbReference>
<protein>
    <submittedName>
        <fullName evidence="16">Opioid-binding protein/cell adhesion molecule isoform X5</fullName>
    </submittedName>
</protein>
<dbReference type="InterPro" id="IPR003599">
    <property type="entry name" value="Ig_sub"/>
</dbReference>
<keyword evidence="5" id="KW-0677">Repeat</keyword>
<evidence type="ECO:0000256" key="13">
    <source>
        <dbReference type="SAM" id="MobiDB-lite"/>
    </source>
</evidence>
<dbReference type="InterPro" id="IPR013151">
    <property type="entry name" value="Immunoglobulin_dom"/>
</dbReference>
<feature type="domain" description="Ig-like" evidence="14">
    <location>
        <begin position="404"/>
        <end position="491"/>
    </location>
</feature>
<dbReference type="InterPro" id="IPR007110">
    <property type="entry name" value="Ig-like_dom"/>
</dbReference>
<evidence type="ECO:0000256" key="5">
    <source>
        <dbReference type="ARBA" id="ARBA00022737"/>
    </source>
</evidence>
<dbReference type="GO" id="GO:0098552">
    <property type="term" value="C:side of membrane"/>
    <property type="evidence" value="ECO:0007669"/>
    <property type="project" value="UniProtKB-KW"/>
</dbReference>
<feature type="domain" description="Ig-like" evidence="14">
    <location>
        <begin position="317"/>
        <end position="400"/>
    </location>
</feature>
<dbReference type="Pfam" id="PF00047">
    <property type="entry name" value="ig"/>
    <property type="match status" value="1"/>
</dbReference>
<dbReference type="SUPFAM" id="SSF48726">
    <property type="entry name" value="Immunoglobulin"/>
    <property type="match status" value="3"/>
</dbReference>
<evidence type="ECO:0000256" key="11">
    <source>
        <dbReference type="ARBA" id="ARBA00023319"/>
    </source>
</evidence>
<dbReference type="Proteomes" id="UP000248483">
    <property type="component" value="Unplaced"/>
</dbReference>
<feature type="domain" description="Ig-like" evidence="14">
    <location>
        <begin position="220"/>
        <end position="307"/>
    </location>
</feature>
<dbReference type="PANTHER" id="PTHR42757:SF17">
    <property type="entry name" value="OPIOID-BINDING PROTEIN_CELL ADHESION MOLECULE"/>
    <property type="match status" value="1"/>
</dbReference>
<keyword evidence="10" id="KW-0449">Lipoprotein</keyword>
<keyword evidence="2" id="KW-1003">Cell membrane</keyword>
<evidence type="ECO:0000256" key="10">
    <source>
        <dbReference type="ARBA" id="ARBA00023288"/>
    </source>
</evidence>
<reference evidence="16" key="1">
    <citation type="submission" date="2025-08" db="UniProtKB">
        <authorList>
            <consortium name="RefSeq"/>
        </authorList>
    </citation>
    <scope>IDENTIFICATION</scope>
    <source>
        <tissue evidence="16">Blood</tissue>
    </source>
</reference>
<keyword evidence="11" id="KW-0393">Immunoglobulin domain</keyword>
<feature type="region of interest" description="Disordered" evidence="13">
    <location>
        <begin position="37"/>
        <end position="114"/>
    </location>
</feature>
<accession>A0A2Y9M3C5</accession>
<evidence type="ECO:0000256" key="7">
    <source>
        <dbReference type="ARBA" id="ARBA00023136"/>
    </source>
</evidence>
<evidence type="ECO:0000256" key="1">
    <source>
        <dbReference type="ARBA" id="ARBA00004609"/>
    </source>
</evidence>
<keyword evidence="8" id="KW-1015">Disulfide bond</keyword>
<evidence type="ECO:0000256" key="12">
    <source>
        <dbReference type="ARBA" id="ARBA00037995"/>
    </source>
</evidence>
<evidence type="ECO:0000256" key="9">
    <source>
        <dbReference type="ARBA" id="ARBA00023180"/>
    </source>
</evidence>
<name>A0A2Y9M3C5_DELLE</name>
<dbReference type="AlphaFoldDB" id="A0A2Y9M3C5"/>
<comment type="similarity">
    <text evidence="12">Belongs to the immunoglobulin superfamily. IgLON family.</text>
</comment>
<dbReference type="Pfam" id="PF07679">
    <property type="entry name" value="I-set"/>
    <property type="match status" value="1"/>
</dbReference>
<feature type="region of interest" description="Disordered" evidence="13">
    <location>
        <begin position="1"/>
        <end position="20"/>
    </location>
</feature>
<keyword evidence="15" id="KW-1185">Reference proteome</keyword>
<keyword evidence="3" id="KW-0336">GPI-anchor</keyword>
<dbReference type="InterPro" id="IPR013783">
    <property type="entry name" value="Ig-like_fold"/>
</dbReference>
<proteinExistence type="inferred from homology"/>
<dbReference type="Pfam" id="PF13927">
    <property type="entry name" value="Ig_3"/>
    <property type="match status" value="1"/>
</dbReference>
<dbReference type="FunFam" id="2.60.40.10:FF:000113">
    <property type="entry name" value="Opioid-binding protein/cell adhesion molecule"/>
    <property type="match status" value="1"/>
</dbReference>
<dbReference type="InterPro" id="IPR013098">
    <property type="entry name" value="Ig_I-set"/>
</dbReference>
<evidence type="ECO:0000256" key="6">
    <source>
        <dbReference type="ARBA" id="ARBA00022889"/>
    </source>
</evidence>
<dbReference type="GO" id="GO:0007155">
    <property type="term" value="P:cell adhesion"/>
    <property type="evidence" value="ECO:0007669"/>
    <property type="project" value="UniProtKB-KW"/>
</dbReference>